<comment type="caution">
    <text evidence="2">The sequence shown here is derived from an EMBL/GenBank/DDBJ whole genome shotgun (WGS) entry which is preliminary data.</text>
</comment>
<protein>
    <submittedName>
        <fullName evidence="2">Uncharacterized protein</fullName>
    </submittedName>
</protein>
<sequence>MAEMDQRGGITESTTTIKTVKRQNRCCCSLLHVTTATLLIACLELCYFSYEIFSTIYHLVQTGEQYLLSLSISLFGILLALIASILLFIGIKTSTPYLLVPHLLMQAAAICMLSLVCLFCIFALMAGTSLDFRIVNMEDNTAGDLTLSMTGKSTHELIYVSQTFALILSFSCIFLLLLGLVQVWMIIIVFRCFSHLQEKAILKTQCITVNNGANRIGRATKRQSCTTNDAENNNYFSLEMNSTKFIRDD</sequence>
<feature type="transmembrane region" description="Helical" evidence="1">
    <location>
        <begin position="164"/>
        <end position="190"/>
    </location>
</feature>
<keyword evidence="1" id="KW-0812">Transmembrane</keyword>
<dbReference type="OrthoDB" id="5813665at2759"/>
<accession>A0A8J2MPV4</accession>
<evidence type="ECO:0000313" key="2">
    <source>
        <dbReference type="EMBL" id="CAG9536066.1"/>
    </source>
</evidence>
<feature type="transmembrane region" description="Helical" evidence="1">
    <location>
        <begin position="103"/>
        <end position="127"/>
    </location>
</feature>
<feature type="transmembrane region" description="Helical" evidence="1">
    <location>
        <begin position="70"/>
        <end position="91"/>
    </location>
</feature>
<evidence type="ECO:0000313" key="3">
    <source>
        <dbReference type="Proteomes" id="UP000746747"/>
    </source>
</evidence>
<keyword evidence="3" id="KW-1185">Reference proteome</keyword>
<dbReference type="AlphaFoldDB" id="A0A8J2MPV4"/>
<keyword evidence="1" id="KW-1133">Transmembrane helix</keyword>
<organism evidence="2 3">
    <name type="scientific">Cercopithifilaria johnstoni</name>
    <dbReference type="NCBI Taxonomy" id="2874296"/>
    <lineage>
        <taxon>Eukaryota</taxon>
        <taxon>Metazoa</taxon>
        <taxon>Ecdysozoa</taxon>
        <taxon>Nematoda</taxon>
        <taxon>Chromadorea</taxon>
        <taxon>Rhabditida</taxon>
        <taxon>Spirurina</taxon>
        <taxon>Spiruromorpha</taxon>
        <taxon>Filarioidea</taxon>
        <taxon>Onchocercidae</taxon>
        <taxon>Cercopithifilaria</taxon>
    </lineage>
</organism>
<proteinExistence type="predicted"/>
<evidence type="ECO:0000256" key="1">
    <source>
        <dbReference type="SAM" id="Phobius"/>
    </source>
</evidence>
<reference evidence="2" key="1">
    <citation type="submission" date="2021-09" db="EMBL/GenBank/DDBJ databases">
        <authorList>
            <consortium name="Pathogen Informatics"/>
        </authorList>
    </citation>
    <scope>NUCLEOTIDE SEQUENCE</scope>
</reference>
<gene>
    <name evidence="2" type="ORF">CJOHNSTONI_LOCUS6025</name>
</gene>
<name>A0A8J2MPV4_9BILA</name>
<dbReference type="EMBL" id="CAKAEH010001425">
    <property type="protein sequence ID" value="CAG9536066.1"/>
    <property type="molecule type" value="Genomic_DNA"/>
</dbReference>
<dbReference type="Proteomes" id="UP000746747">
    <property type="component" value="Unassembled WGS sequence"/>
</dbReference>
<dbReference type="PANTHER" id="PTHR34851:SF5">
    <property type="entry name" value="MARVEL DOMAIN-CONTAINING PROTEIN"/>
    <property type="match status" value="1"/>
</dbReference>
<feature type="transmembrane region" description="Helical" evidence="1">
    <location>
        <begin position="30"/>
        <end position="50"/>
    </location>
</feature>
<keyword evidence="1" id="KW-0472">Membrane</keyword>
<dbReference type="PANTHER" id="PTHR34851">
    <property type="entry name" value="PROTEIN CBG05235-RELATED"/>
    <property type="match status" value="1"/>
</dbReference>